<reference evidence="1 2" key="1">
    <citation type="submission" date="2020-06" db="EMBL/GenBank/DDBJ databases">
        <title>The genome sequence of Candidatus Regiella insecticola strain Tut.</title>
        <authorList>
            <person name="Nikoh N."/>
            <person name="Tsuchida T."/>
            <person name="Koga R."/>
            <person name="Oshima K."/>
            <person name="Hattori M."/>
            <person name="Fukatsu T."/>
        </authorList>
    </citation>
    <scope>NUCLEOTIDE SEQUENCE [LARGE SCALE GENOMIC DNA]</scope>
    <source>
        <strain evidence="1 2">Tut</strain>
    </source>
</reference>
<dbReference type="AlphaFoldDB" id="A0A6L2ZL07"/>
<dbReference type="EMBL" id="BLXO01000001">
    <property type="protein sequence ID" value="GFN45239.1"/>
    <property type="molecule type" value="Genomic_DNA"/>
</dbReference>
<accession>A0A6L2ZL07</accession>
<dbReference type="Proteomes" id="UP000504714">
    <property type="component" value="Unassembled WGS sequence"/>
</dbReference>
<proteinExistence type="predicted"/>
<sequence length="54" mass="6506">MKTGFCTEMNLVLIWHQIKRLAEGEQIAFTMRKISDHCWVEMKTKDNVDVQWHQ</sequence>
<protein>
    <submittedName>
        <fullName evidence="1">Uncharacterized protein</fullName>
    </submittedName>
</protein>
<comment type="caution">
    <text evidence="1">The sequence shown here is derived from an EMBL/GenBank/DDBJ whole genome shotgun (WGS) entry which is preliminary data.</text>
</comment>
<gene>
    <name evidence="1" type="ORF">RINTU1_02900</name>
</gene>
<evidence type="ECO:0000313" key="2">
    <source>
        <dbReference type="Proteomes" id="UP000504714"/>
    </source>
</evidence>
<name>A0A6L2ZL07_9ENTR</name>
<organism evidence="1 2">
    <name type="scientific">Candidatus Regiella insecticola</name>
    <dbReference type="NCBI Taxonomy" id="138073"/>
    <lineage>
        <taxon>Bacteria</taxon>
        <taxon>Pseudomonadati</taxon>
        <taxon>Pseudomonadota</taxon>
        <taxon>Gammaproteobacteria</taxon>
        <taxon>Enterobacterales</taxon>
        <taxon>Enterobacteriaceae</taxon>
        <taxon>aphid secondary symbionts</taxon>
        <taxon>Candidatus Regiella</taxon>
    </lineage>
</organism>
<evidence type="ECO:0000313" key="1">
    <source>
        <dbReference type="EMBL" id="GFN45239.1"/>
    </source>
</evidence>